<comment type="catalytic activity">
    <reaction evidence="9 10 13">
        <text>urate + O2 + H2O = 5-hydroxyisourate + H2O2</text>
        <dbReference type="Rhea" id="RHEA:21368"/>
        <dbReference type="ChEBI" id="CHEBI:15377"/>
        <dbReference type="ChEBI" id="CHEBI:15379"/>
        <dbReference type="ChEBI" id="CHEBI:16240"/>
        <dbReference type="ChEBI" id="CHEBI:17775"/>
        <dbReference type="ChEBI" id="CHEBI:18072"/>
        <dbReference type="EC" id="1.7.3.3"/>
    </reaction>
</comment>
<evidence type="ECO:0000256" key="4">
    <source>
        <dbReference type="ARBA" id="ARBA00012598"/>
    </source>
</evidence>
<evidence type="ECO:0000256" key="6">
    <source>
        <dbReference type="ARBA" id="ARBA00022631"/>
    </source>
</evidence>
<dbReference type="PRINTS" id="PR00093">
    <property type="entry name" value="URICASE"/>
</dbReference>
<comment type="pathway">
    <text evidence="2 10">Purine metabolism; urate degradation; (S)-allantoin from urate: step 1/3.</text>
</comment>
<dbReference type="SUPFAM" id="SSF55620">
    <property type="entry name" value="Tetrahydrobiopterin biosynthesis enzymes-like"/>
    <property type="match status" value="2"/>
</dbReference>
<comment type="subcellular location">
    <subcellularLocation>
        <location evidence="10">Peroxisome</location>
    </subcellularLocation>
</comment>
<dbReference type="AlphaFoldDB" id="A0AAN7U5S6"/>
<evidence type="ECO:0000256" key="1">
    <source>
        <dbReference type="ARBA" id="ARBA00003860"/>
    </source>
</evidence>
<feature type="binding site" evidence="12">
    <location>
        <position position="220"/>
    </location>
    <ligand>
        <name>5-hydroxyisourate</name>
        <dbReference type="ChEBI" id="CHEBI:18072"/>
    </ligand>
</feature>
<evidence type="ECO:0000256" key="10">
    <source>
        <dbReference type="PIRNR" id="PIRNR000241"/>
    </source>
</evidence>
<evidence type="ECO:0000256" key="2">
    <source>
        <dbReference type="ARBA" id="ARBA00004831"/>
    </source>
</evidence>
<feature type="active site" description="Charge relay system" evidence="11">
    <location>
        <position position="58"/>
    </location>
</feature>
<accession>A0AAN7U5S6</accession>
<dbReference type="Gene3D" id="3.10.270.10">
    <property type="entry name" value="Urate Oxidase"/>
    <property type="match status" value="1"/>
</dbReference>
<name>A0AAN7U5S6_9MYCE</name>
<dbReference type="EC" id="1.7.3.3" evidence="4 10"/>
<feature type="binding site" evidence="12">
    <location>
        <position position="160"/>
    </location>
    <ligand>
        <name>urate</name>
        <dbReference type="ChEBI" id="CHEBI:17775"/>
    </ligand>
</feature>
<organism evidence="14 15">
    <name type="scientific">Dictyostelium firmibasis</name>
    <dbReference type="NCBI Taxonomy" id="79012"/>
    <lineage>
        <taxon>Eukaryota</taxon>
        <taxon>Amoebozoa</taxon>
        <taxon>Evosea</taxon>
        <taxon>Eumycetozoa</taxon>
        <taxon>Dictyostelia</taxon>
        <taxon>Dictyosteliales</taxon>
        <taxon>Dictyosteliaceae</taxon>
        <taxon>Dictyostelium</taxon>
    </lineage>
</organism>
<evidence type="ECO:0000256" key="13">
    <source>
        <dbReference type="RuleBase" id="RU004455"/>
    </source>
</evidence>
<feature type="active site" description="Charge relay system" evidence="11">
    <location>
        <position position="11"/>
    </location>
</feature>
<dbReference type="PIRSF" id="PIRSF000241">
    <property type="entry name" value="Urate_oxidase"/>
    <property type="match status" value="1"/>
</dbReference>
<dbReference type="GO" id="GO:0005777">
    <property type="term" value="C:peroxisome"/>
    <property type="evidence" value="ECO:0007669"/>
    <property type="project" value="UniProtKB-SubCell"/>
</dbReference>
<dbReference type="InterPro" id="IPR002042">
    <property type="entry name" value="Uricase"/>
</dbReference>
<gene>
    <name evidence="14" type="ORF">RB653_000288</name>
</gene>
<feature type="active site" description="Charge relay system" evidence="11">
    <location>
        <position position="248"/>
    </location>
</feature>
<keyword evidence="15" id="KW-1185">Reference proteome</keyword>
<keyword evidence="7 10" id="KW-0560">Oxidoreductase</keyword>
<feature type="binding site" evidence="12">
    <location>
        <position position="220"/>
    </location>
    <ligand>
        <name>urate</name>
        <dbReference type="ChEBI" id="CHEBI:17775"/>
    </ligand>
</feature>
<dbReference type="FunFam" id="3.10.270.10:FF:000002">
    <property type="entry name" value="Uricase"/>
    <property type="match status" value="1"/>
</dbReference>
<dbReference type="NCBIfam" id="TIGR03383">
    <property type="entry name" value="urate_oxi"/>
    <property type="match status" value="1"/>
</dbReference>
<dbReference type="GO" id="GO:0004846">
    <property type="term" value="F:urate oxidase activity"/>
    <property type="evidence" value="ECO:0007669"/>
    <property type="project" value="UniProtKB-EC"/>
</dbReference>
<keyword evidence="10" id="KW-0576">Peroxisome</keyword>
<protein>
    <recommendedName>
        <fullName evidence="5 10">Uricase</fullName>
        <ecNumber evidence="4 10">1.7.3.3</ecNumber>
    </recommendedName>
    <alternativeName>
        <fullName evidence="8 10">Urate oxidase</fullName>
    </alternativeName>
</protein>
<evidence type="ECO:0000256" key="8">
    <source>
        <dbReference type="ARBA" id="ARBA00031317"/>
    </source>
</evidence>
<feature type="binding site" evidence="12">
    <location>
        <position position="246"/>
    </location>
    <ligand>
        <name>O2</name>
        <dbReference type="ChEBI" id="CHEBI:15379"/>
    </ligand>
</feature>
<evidence type="ECO:0000256" key="12">
    <source>
        <dbReference type="PIRSR" id="PIRSR000241-2"/>
    </source>
</evidence>
<proteinExistence type="inferred from homology"/>
<dbReference type="Proteomes" id="UP001344447">
    <property type="component" value="Unassembled WGS sequence"/>
</dbReference>
<evidence type="ECO:0000313" key="14">
    <source>
        <dbReference type="EMBL" id="KAK5580273.1"/>
    </source>
</evidence>
<keyword evidence="6 10" id="KW-0659">Purine metabolism</keyword>
<dbReference type="GO" id="GO:0019628">
    <property type="term" value="P:urate catabolic process"/>
    <property type="evidence" value="ECO:0007669"/>
    <property type="project" value="TreeGrafter"/>
</dbReference>
<feature type="binding site" evidence="12">
    <location>
        <position position="246"/>
    </location>
    <ligand>
        <name>urate</name>
        <dbReference type="ChEBI" id="CHEBI:17775"/>
    </ligand>
</feature>
<feature type="binding site" evidence="12">
    <location>
        <position position="219"/>
    </location>
    <ligand>
        <name>urate</name>
        <dbReference type="ChEBI" id="CHEBI:17775"/>
    </ligand>
</feature>
<dbReference type="EMBL" id="JAVFKY010000002">
    <property type="protein sequence ID" value="KAK5580273.1"/>
    <property type="molecule type" value="Genomic_DNA"/>
</dbReference>
<dbReference type="GO" id="GO:0006145">
    <property type="term" value="P:purine nucleobase catabolic process"/>
    <property type="evidence" value="ECO:0007669"/>
    <property type="project" value="TreeGrafter"/>
</dbReference>
<dbReference type="PANTHER" id="PTHR42874">
    <property type="entry name" value="URICASE"/>
    <property type="match status" value="1"/>
</dbReference>
<dbReference type="PANTHER" id="PTHR42874:SF1">
    <property type="entry name" value="URICASE"/>
    <property type="match status" value="1"/>
</dbReference>
<dbReference type="Pfam" id="PF01014">
    <property type="entry name" value="Uricase"/>
    <property type="match status" value="2"/>
</dbReference>
<evidence type="ECO:0000256" key="11">
    <source>
        <dbReference type="PIRSR" id="PIRSR000241-1"/>
    </source>
</evidence>
<feature type="binding site" evidence="12">
    <location>
        <position position="59"/>
    </location>
    <ligand>
        <name>urate</name>
        <dbReference type="ChEBI" id="CHEBI:17775"/>
    </ligand>
</feature>
<reference evidence="14 15" key="1">
    <citation type="submission" date="2023-11" db="EMBL/GenBank/DDBJ databases">
        <title>Dfirmibasis_genome.</title>
        <authorList>
            <person name="Edelbroek B."/>
            <person name="Kjellin J."/>
            <person name="Jerlstrom-Hultqvist J."/>
            <person name="Soderbom F."/>
        </authorList>
    </citation>
    <scope>NUCLEOTIDE SEQUENCE [LARGE SCALE GENOMIC DNA]</scope>
    <source>
        <strain evidence="14 15">TNS-C-14</strain>
    </source>
</reference>
<feature type="binding site" evidence="12">
    <location>
        <position position="58"/>
    </location>
    <ligand>
        <name>urate</name>
        <dbReference type="ChEBI" id="CHEBI:17775"/>
    </ligand>
</feature>
<comment type="similarity">
    <text evidence="3 10 13">Belongs to the uricase family.</text>
</comment>
<evidence type="ECO:0000256" key="9">
    <source>
        <dbReference type="ARBA" id="ARBA00048818"/>
    </source>
</evidence>
<sequence length="287" mass="33016">MATLVDNRYGKARVRVLRVFRGPNDYHKVFDFDCRVLLRGPEFSETYLTGDNSKIVATDTMKNTVYVIAQKEEFKSLEEYGILLGKHFLATYSWVNGVEVVMRENQWSRIKTSNGKEQGHSFQRDREIHSVTVTSSRDKSPIVISGIDDLLIMKTTQSGFEGFHRDKYTSLKETKDRVFATVVTANWTYNTLSVDYSKVFEQFKLSVFDIFAQTYSRSVQETLFLIAKDVISKVPQVEQVHLSLPNKHAFGFDFSRLNIENNQTVFQPVEEPSGLIEGTIKRSHSRL</sequence>
<comment type="caution">
    <text evidence="14">The sequence shown here is derived from an EMBL/GenBank/DDBJ whole genome shotgun (WGS) entry which is preliminary data.</text>
</comment>
<evidence type="ECO:0000256" key="3">
    <source>
        <dbReference type="ARBA" id="ARBA00009760"/>
    </source>
</evidence>
<comment type="function">
    <text evidence="1 10 13">Catalyzes the oxidation of uric acid to 5-hydroxyisourate, which is further processed to form (S)-allantoin.</text>
</comment>
<feature type="binding site" evidence="12">
    <location>
        <position position="219"/>
    </location>
    <ligand>
        <name>5-hydroxyisourate</name>
        <dbReference type="ChEBI" id="CHEBI:18072"/>
    </ligand>
</feature>
<feature type="binding site" evidence="12">
    <location>
        <position position="246"/>
    </location>
    <ligand>
        <name>5-hydroxyisourate</name>
        <dbReference type="ChEBI" id="CHEBI:18072"/>
    </ligand>
</feature>
<evidence type="ECO:0000256" key="5">
    <source>
        <dbReference type="ARBA" id="ARBA00017098"/>
    </source>
</evidence>
<feature type="binding site" evidence="12">
    <location>
        <position position="177"/>
    </location>
    <ligand>
        <name>urate</name>
        <dbReference type="ChEBI" id="CHEBI:17775"/>
    </ligand>
</feature>
<evidence type="ECO:0000313" key="15">
    <source>
        <dbReference type="Proteomes" id="UP001344447"/>
    </source>
</evidence>
<evidence type="ECO:0000256" key="7">
    <source>
        <dbReference type="ARBA" id="ARBA00023002"/>
    </source>
</evidence>